<accession>A0AAV5LIP3</accession>
<dbReference type="AlphaFoldDB" id="A0AAV5LIP3"/>
<keyword evidence="2" id="KW-1185">Reference proteome</keyword>
<sequence length="54" mass="6143">MGNELLDFKNGFEFVVAGRKLVKFEISFLFLSEPKPKHLVFSDPSPLGKCVEWA</sequence>
<organism evidence="1 2">
    <name type="scientific">Rubroshorea leprosula</name>
    <dbReference type="NCBI Taxonomy" id="152421"/>
    <lineage>
        <taxon>Eukaryota</taxon>
        <taxon>Viridiplantae</taxon>
        <taxon>Streptophyta</taxon>
        <taxon>Embryophyta</taxon>
        <taxon>Tracheophyta</taxon>
        <taxon>Spermatophyta</taxon>
        <taxon>Magnoliopsida</taxon>
        <taxon>eudicotyledons</taxon>
        <taxon>Gunneridae</taxon>
        <taxon>Pentapetalae</taxon>
        <taxon>rosids</taxon>
        <taxon>malvids</taxon>
        <taxon>Malvales</taxon>
        <taxon>Dipterocarpaceae</taxon>
        <taxon>Rubroshorea</taxon>
    </lineage>
</organism>
<evidence type="ECO:0000313" key="1">
    <source>
        <dbReference type="EMBL" id="GKV37005.1"/>
    </source>
</evidence>
<protein>
    <submittedName>
        <fullName evidence="1">Uncharacterized protein</fullName>
    </submittedName>
</protein>
<dbReference type="Proteomes" id="UP001054252">
    <property type="component" value="Unassembled WGS sequence"/>
</dbReference>
<dbReference type="EMBL" id="BPVZ01000120">
    <property type="protein sequence ID" value="GKV37005.1"/>
    <property type="molecule type" value="Genomic_DNA"/>
</dbReference>
<gene>
    <name evidence="1" type="ORF">SLEP1_g45079</name>
</gene>
<name>A0AAV5LIP3_9ROSI</name>
<proteinExistence type="predicted"/>
<reference evidence="1 2" key="1">
    <citation type="journal article" date="2021" name="Commun. Biol.">
        <title>The genome of Shorea leprosula (Dipterocarpaceae) highlights the ecological relevance of drought in aseasonal tropical rainforests.</title>
        <authorList>
            <person name="Ng K.K.S."/>
            <person name="Kobayashi M.J."/>
            <person name="Fawcett J.A."/>
            <person name="Hatakeyama M."/>
            <person name="Paape T."/>
            <person name="Ng C.H."/>
            <person name="Ang C.C."/>
            <person name="Tnah L.H."/>
            <person name="Lee C.T."/>
            <person name="Nishiyama T."/>
            <person name="Sese J."/>
            <person name="O'Brien M.J."/>
            <person name="Copetti D."/>
            <person name="Mohd Noor M.I."/>
            <person name="Ong R.C."/>
            <person name="Putra M."/>
            <person name="Sireger I.Z."/>
            <person name="Indrioko S."/>
            <person name="Kosugi Y."/>
            <person name="Izuno A."/>
            <person name="Isagi Y."/>
            <person name="Lee S.L."/>
            <person name="Shimizu K.K."/>
        </authorList>
    </citation>
    <scope>NUCLEOTIDE SEQUENCE [LARGE SCALE GENOMIC DNA]</scope>
    <source>
        <strain evidence="1">214</strain>
    </source>
</reference>
<comment type="caution">
    <text evidence="1">The sequence shown here is derived from an EMBL/GenBank/DDBJ whole genome shotgun (WGS) entry which is preliminary data.</text>
</comment>
<evidence type="ECO:0000313" key="2">
    <source>
        <dbReference type="Proteomes" id="UP001054252"/>
    </source>
</evidence>